<dbReference type="EMBL" id="BMWX01000008">
    <property type="protein sequence ID" value="GGZ39047.1"/>
    <property type="molecule type" value="Genomic_DNA"/>
</dbReference>
<gene>
    <name evidence="1" type="ORF">GCM10007049_35470</name>
</gene>
<sequence length="105" mass="11700">MEVAAINEAITYGDSRPVLKVMLDTPAVKEIRISFREGQEMKEHKAGFPIVVCVMRGAIDFGLGEELLHLKTGMMVALEADVLHHLTAREDSIVRLSLIKIDKNK</sequence>
<dbReference type="AlphaFoldDB" id="A0A918QAI3"/>
<dbReference type="InterPro" id="IPR014710">
    <property type="entry name" value="RmlC-like_jellyroll"/>
</dbReference>
<protein>
    <recommendedName>
        <fullName evidence="3">Cupin</fullName>
    </recommendedName>
</protein>
<evidence type="ECO:0000313" key="2">
    <source>
        <dbReference type="Proteomes" id="UP000619457"/>
    </source>
</evidence>
<dbReference type="PANTHER" id="PTHR37694">
    <property type="entry name" value="SLR8022 PROTEIN"/>
    <property type="match status" value="1"/>
</dbReference>
<evidence type="ECO:0000313" key="1">
    <source>
        <dbReference type="EMBL" id="GGZ39047.1"/>
    </source>
</evidence>
<proteinExistence type="predicted"/>
<comment type="caution">
    <text evidence="1">The sequence shown here is derived from an EMBL/GenBank/DDBJ whole genome shotgun (WGS) entry which is preliminary data.</text>
</comment>
<dbReference type="CDD" id="cd02230">
    <property type="entry name" value="cupin_HP0902-like"/>
    <property type="match status" value="1"/>
</dbReference>
<reference evidence="1" key="1">
    <citation type="journal article" date="2014" name="Int. J. Syst. Evol. Microbiol.">
        <title>Complete genome sequence of Corynebacterium casei LMG S-19264T (=DSM 44701T), isolated from a smear-ripened cheese.</title>
        <authorList>
            <consortium name="US DOE Joint Genome Institute (JGI-PGF)"/>
            <person name="Walter F."/>
            <person name="Albersmeier A."/>
            <person name="Kalinowski J."/>
            <person name="Ruckert C."/>
        </authorList>
    </citation>
    <scope>NUCLEOTIDE SEQUENCE</scope>
    <source>
        <strain evidence="1">KCTC 12368</strain>
    </source>
</reference>
<dbReference type="InterPro" id="IPR011051">
    <property type="entry name" value="RmlC_Cupin_sf"/>
</dbReference>
<dbReference type="Gene3D" id="2.60.120.10">
    <property type="entry name" value="Jelly Rolls"/>
    <property type="match status" value="1"/>
</dbReference>
<reference evidence="1" key="2">
    <citation type="submission" date="2020-09" db="EMBL/GenBank/DDBJ databases">
        <authorList>
            <person name="Sun Q."/>
            <person name="Kim S."/>
        </authorList>
    </citation>
    <scope>NUCLEOTIDE SEQUENCE</scope>
    <source>
        <strain evidence="1">KCTC 12368</strain>
    </source>
</reference>
<dbReference type="RefSeq" id="WP_026235794.1">
    <property type="nucleotide sequence ID" value="NZ_BMWX01000008.1"/>
</dbReference>
<dbReference type="Proteomes" id="UP000619457">
    <property type="component" value="Unassembled WGS sequence"/>
</dbReference>
<dbReference type="SUPFAM" id="SSF51182">
    <property type="entry name" value="RmlC-like cupins"/>
    <property type="match status" value="1"/>
</dbReference>
<keyword evidence="2" id="KW-1185">Reference proteome</keyword>
<dbReference type="PANTHER" id="PTHR37694:SF1">
    <property type="entry name" value="SLR8022 PROTEIN"/>
    <property type="match status" value="1"/>
</dbReference>
<evidence type="ECO:0008006" key="3">
    <source>
        <dbReference type="Google" id="ProtNLM"/>
    </source>
</evidence>
<accession>A0A918QAI3</accession>
<organism evidence="1 2">
    <name type="scientific">Echinicola pacifica</name>
    <dbReference type="NCBI Taxonomy" id="346377"/>
    <lineage>
        <taxon>Bacteria</taxon>
        <taxon>Pseudomonadati</taxon>
        <taxon>Bacteroidota</taxon>
        <taxon>Cytophagia</taxon>
        <taxon>Cytophagales</taxon>
        <taxon>Cyclobacteriaceae</taxon>
        <taxon>Echinicola</taxon>
    </lineage>
</organism>
<name>A0A918QAI3_9BACT</name>